<organism evidence="3">
    <name type="scientific">Chlorella variabilis</name>
    <name type="common">Green alga</name>
    <dbReference type="NCBI Taxonomy" id="554065"/>
    <lineage>
        <taxon>Eukaryota</taxon>
        <taxon>Viridiplantae</taxon>
        <taxon>Chlorophyta</taxon>
        <taxon>core chlorophytes</taxon>
        <taxon>Trebouxiophyceae</taxon>
        <taxon>Chlorellales</taxon>
        <taxon>Chlorellaceae</taxon>
        <taxon>Chlorella clade</taxon>
        <taxon>Chlorella</taxon>
    </lineage>
</organism>
<sequence length="322" mass="35250">MADTKPPNLWKSLFSWALPDSTPSSRELKYYNKLTSKYGLVSGACQRPDGQVACGWASLRGKRPMNEDTVYCSFQRHDETGEDVGCFGVFDGHGGPSAARFVRDNLFTNLLNHQMFSRNLAKAVADAYAETDGQYIDLDAEQQRDDGCTAVTAVLVGKRLVVAHVGDSRAVLSVGSGAVALSQDHKPNREDERGRIEDAGGQVVWAGTWRVSGVLAVSRSFGNRMMKQYIIPHPEIREDILNHKNQCLVLASDGLWDAMDNHEATRLAMQYREQGAEAAARALVAEGYTRGSQDNISALVVFFHLDASTTSKTSTSTSQQAD</sequence>
<dbReference type="OrthoDB" id="10264738at2759"/>
<dbReference type="STRING" id="554065.E1ZCI0"/>
<dbReference type="FunCoup" id="E1ZCI0">
    <property type="interactions" value="1607"/>
</dbReference>
<dbReference type="Pfam" id="PF00481">
    <property type="entry name" value="PP2C"/>
    <property type="match status" value="1"/>
</dbReference>
<gene>
    <name evidence="2" type="ORF">CHLNCDRAFT_35180</name>
</gene>
<dbReference type="Gene3D" id="3.60.40.10">
    <property type="entry name" value="PPM-type phosphatase domain"/>
    <property type="match status" value="1"/>
</dbReference>
<dbReference type="GeneID" id="17355790"/>
<dbReference type="AlphaFoldDB" id="E1ZCI0"/>
<dbReference type="InterPro" id="IPR001932">
    <property type="entry name" value="PPM-type_phosphatase-like_dom"/>
</dbReference>
<dbReference type="eggNOG" id="KOG0698">
    <property type="taxonomic scope" value="Eukaryota"/>
</dbReference>
<dbReference type="InParanoid" id="E1ZCI0"/>
<dbReference type="EMBL" id="GL433842">
    <property type="protein sequence ID" value="EFN56436.1"/>
    <property type="molecule type" value="Genomic_DNA"/>
</dbReference>
<dbReference type="Proteomes" id="UP000008141">
    <property type="component" value="Unassembled WGS sequence"/>
</dbReference>
<dbReference type="InterPro" id="IPR036457">
    <property type="entry name" value="PPM-type-like_dom_sf"/>
</dbReference>
<dbReference type="SUPFAM" id="SSF81606">
    <property type="entry name" value="PP2C-like"/>
    <property type="match status" value="1"/>
</dbReference>
<dbReference type="OMA" id="HVMKLSM"/>
<dbReference type="RefSeq" id="XP_005848538.1">
    <property type="nucleotide sequence ID" value="XM_005848476.1"/>
</dbReference>
<dbReference type="KEGG" id="cvr:CHLNCDRAFT_35180"/>
<protein>
    <recommendedName>
        <fullName evidence="1">PPM-type phosphatase domain-containing protein</fullName>
    </recommendedName>
</protein>
<evidence type="ECO:0000259" key="1">
    <source>
        <dbReference type="PROSITE" id="PS51746"/>
    </source>
</evidence>
<proteinExistence type="predicted"/>
<evidence type="ECO:0000313" key="2">
    <source>
        <dbReference type="EMBL" id="EFN56436.1"/>
    </source>
</evidence>
<accession>E1ZCI0</accession>
<keyword evidence="3" id="KW-1185">Reference proteome</keyword>
<dbReference type="InterPro" id="IPR015655">
    <property type="entry name" value="PP2C"/>
</dbReference>
<reference evidence="2 3" key="1">
    <citation type="journal article" date="2010" name="Plant Cell">
        <title>The Chlorella variabilis NC64A genome reveals adaptation to photosymbiosis, coevolution with viruses, and cryptic sex.</title>
        <authorList>
            <person name="Blanc G."/>
            <person name="Duncan G."/>
            <person name="Agarkova I."/>
            <person name="Borodovsky M."/>
            <person name="Gurnon J."/>
            <person name="Kuo A."/>
            <person name="Lindquist E."/>
            <person name="Lucas S."/>
            <person name="Pangilinan J."/>
            <person name="Polle J."/>
            <person name="Salamov A."/>
            <person name="Terry A."/>
            <person name="Yamada T."/>
            <person name="Dunigan D.D."/>
            <person name="Grigoriev I.V."/>
            <person name="Claverie J.M."/>
            <person name="Van Etten J.L."/>
        </authorList>
    </citation>
    <scope>NUCLEOTIDE SEQUENCE [LARGE SCALE GENOMIC DNA]</scope>
    <source>
        <strain evidence="2 3">NC64A</strain>
    </source>
</reference>
<name>E1ZCI0_CHLVA</name>
<feature type="domain" description="PPM-type phosphatase" evidence="1">
    <location>
        <begin position="53"/>
        <end position="303"/>
    </location>
</feature>
<evidence type="ECO:0000313" key="3">
    <source>
        <dbReference type="Proteomes" id="UP000008141"/>
    </source>
</evidence>
<dbReference type="CDD" id="cd00143">
    <property type="entry name" value="PP2Cc"/>
    <property type="match status" value="1"/>
</dbReference>
<dbReference type="GO" id="GO:0004722">
    <property type="term" value="F:protein serine/threonine phosphatase activity"/>
    <property type="evidence" value="ECO:0007669"/>
    <property type="project" value="InterPro"/>
</dbReference>
<dbReference type="PANTHER" id="PTHR47992">
    <property type="entry name" value="PROTEIN PHOSPHATASE"/>
    <property type="match status" value="1"/>
</dbReference>
<dbReference type="PROSITE" id="PS51746">
    <property type="entry name" value="PPM_2"/>
    <property type="match status" value="1"/>
</dbReference>
<dbReference type="SMART" id="SM00332">
    <property type="entry name" value="PP2Cc"/>
    <property type="match status" value="1"/>
</dbReference>